<dbReference type="CDD" id="cd06558">
    <property type="entry name" value="crotonase-like"/>
    <property type="match status" value="1"/>
</dbReference>
<accession>A0A843UYG0</accession>
<keyword evidence="5" id="KW-1185">Reference proteome</keyword>
<evidence type="ECO:0000259" key="3">
    <source>
        <dbReference type="Pfam" id="PF16113"/>
    </source>
</evidence>
<comment type="function">
    <text evidence="2">Hydrolyzes 3-hydroxyisobutyryl-CoA (HIBYL-CoA), a saline catabolite. Has high activity toward isobutyryl-CoA. Could be an isobutyryl-CoA dehydrogenase that functions in valine catabolism.</text>
</comment>
<comment type="pathway">
    <text evidence="2">Amino-acid degradation; L-valine degradation.</text>
</comment>
<comment type="catalytic activity">
    <reaction evidence="2">
        <text>3-hydroxy-2-methylpropanoyl-CoA + H2O = 3-hydroxy-2-methylpropanoate + CoA + H(+)</text>
        <dbReference type="Rhea" id="RHEA:20888"/>
        <dbReference type="ChEBI" id="CHEBI:11805"/>
        <dbReference type="ChEBI" id="CHEBI:15377"/>
        <dbReference type="ChEBI" id="CHEBI:15378"/>
        <dbReference type="ChEBI" id="CHEBI:57287"/>
        <dbReference type="ChEBI" id="CHEBI:57340"/>
        <dbReference type="EC" id="3.1.2.4"/>
    </reaction>
</comment>
<dbReference type="InterPro" id="IPR045004">
    <property type="entry name" value="ECH_dom"/>
</dbReference>
<comment type="caution">
    <text evidence="4">The sequence shown here is derived from an EMBL/GenBank/DDBJ whole genome shotgun (WGS) entry which is preliminary data.</text>
</comment>
<dbReference type="SUPFAM" id="SSF52096">
    <property type="entry name" value="ClpP/crotonase"/>
    <property type="match status" value="1"/>
</dbReference>
<organism evidence="4 5">
    <name type="scientific">Colocasia esculenta</name>
    <name type="common">Wild taro</name>
    <name type="synonym">Arum esculentum</name>
    <dbReference type="NCBI Taxonomy" id="4460"/>
    <lineage>
        <taxon>Eukaryota</taxon>
        <taxon>Viridiplantae</taxon>
        <taxon>Streptophyta</taxon>
        <taxon>Embryophyta</taxon>
        <taxon>Tracheophyta</taxon>
        <taxon>Spermatophyta</taxon>
        <taxon>Magnoliopsida</taxon>
        <taxon>Liliopsida</taxon>
        <taxon>Araceae</taxon>
        <taxon>Aroideae</taxon>
        <taxon>Colocasieae</taxon>
        <taxon>Colocasia</taxon>
    </lineage>
</organism>
<dbReference type="InterPro" id="IPR029045">
    <property type="entry name" value="ClpP/crotonase-like_dom_sf"/>
</dbReference>
<dbReference type="Pfam" id="PF16113">
    <property type="entry name" value="ECH_2"/>
    <property type="match status" value="1"/>
</dbReference>
<name>A0A843UYG0_COLES</name>
<dbReference type="InterPro" id="IPR032259">
    <property type="entry name" value="HIBYL-CoA-H"/>
</dbReference>
<dbReference type="GO" id="GO:0006574">
    <property type="term" value="P:L-valine catabolic process"/>
    <property type="evidence" value="ECO:0007669"/>
    <property type="project" value="UniProtKB-UniRule"/>
</dbReference>
<sequence length="227" mass="25124">MRFLSRLSNLRLPPFPISPSKPLAQNPNFSPLLLRASRCFPLAFAVMAGSVEDFVKGNVSPNGVAVITLDRPRALNAMNLDMDIRYKNYLDEWETNPNVKCVLVESSSPRAFSAVPPSFYQKVFAAEYSLICKIAAYKKPYICFMDGVTMGFGIGLSGHGRYRIITERTILAMPENGIGLFPDVGFAYIAARSPGDGSVDCEQCWDMELEALILQCAGTHMRIDLRA</sequence>
<dbReference type="Proteomes" id="UP000652761">
    <property type="component" value="Unassembled WGS sequence"/>
</dbReference>
<dbReference type="EC" id="3.1.2.4" evidence="2"/>
<dbReference type="Gene3D" id="3.90.226.10">
    <property type="entry name" value="2-enoyl-CoA Hydratase, Chain A, domain 1"/>
    <property type="match status" value="1"/>
</dbReference>
<dbReference type="GO" id="GO:0005829">
    <property type="term" value="C:cytosol"/>
    <property type="evidence" value="ECO:0007669"/>
    <property type="project" value="TreeGrafter"/>
</dbReference>
<dbReference type="EMBL" id="NMUH01001081">
    <property type="protein sequence ID" value="MQL88701.1"/>
    <property type="molecule type" value="Genomic_DNA"/>
</dbReference>
<feature type="domain" description="Enoyl-CoA hydratase/isomerase" evidence="3">
    <location>
        <begin position="65"/>
        <end position="195"/>
    </location>
</feature>
<dbReference type="AlphaFoldDB" id="A0A843UYG0"/>
<dbReference type="GO" id="GO:0003860">
    <property type="term" value="F:3-hydroxyisobutyryl-CoA hydrolase activity"/>
    <property type="evidence" value="ECO:0007669"/>
    <property type="project" value="UniProtKB-UniRule"/>
</dbReference>
<evidence type="ECO:0000313" key="5">
    <source>
        <dbReference type="Proteomes" id="UP000652761"/>
    </source>
</evidence>
<proteinExistence type="inferred from homology"/>
<reference evidence="4" key="1">
    <citation type="submission" date="2017-07" db="EMBL/GenBank/DDBJ databases">
        <title>Taro Niue Genome Assembly and Annotation.</title>
        <authorList>
            <person name="Atibalentja N."/>
            <person name="Keating K."/>
            <person name="Fields C.J."/>
        </authorList>
    </citation>
    <scope>NUCLEOTIDE SEQUENCE</scope>
    <source>
        <strain evidence="4">Niue_2</strain>
        <tissue evidence="4">Leaf</tissue>
    </source>
</reference>
<gene>
    <name evidence="4" type="ORF">Taro_021266</name>
</gene>
<evidence type="ECO:0000256" key="1">
    <source>
        <dbReference type="ARBA" id="ARBA00022801"/>
    </source>
</evidence>
<dbReference type="OrthoDB" id="16820at2759"/>
<evidence type="ECO:0000256" key="2">
    <source>
        <dbReference type="RuleBase" id="RU369070"/>
    </source>
</evidence>
<keyword evidence="1 2" id="KW-0378">Hydrolase</keyword>
<protein>
    <recommendedName>
        <fullName evidence="2">3-hydroxyisobutyryl-CoA hydrolase</fullName>
        <shortName evidence="2">HIB-CoA hydrolase</shortName>
        <shortName evidence="2">HIBYL-CoA-H</shortName>
        <ecNumber evidence="2">3.1.2.4</ecNumber>
    </recommendedName>
    <alternativeName>
        <fullName evidence="2">3-hydroxyisobutyryl-coenzyme A hydrolase</fullName>
    </alternativeName>
</protein>
<evidence type="ECO:0000313" key="4">
    <source>
        <dbReference type="EMBL" id="MQL88701.1"/>
    </source>
</evidence>
<dbReference type="PANTHER" id="PTHR43176">
    <property type="entry name" value="3-HYDROXYISOBUTYRYL-COA HYDROLASE-RELATED"/>
    <property type="match status" value="1"/>
</dbReference>
<comment type="similarity">
    <text evidence="2">Belongs to the enoyl-CoA hydratase/isomerase family.</text>
</comment>
<dbReference type="PANTHER" id="PTHR43176:SF5">
    <property type="entry name" value="3-HYDROXYISOBUTYRYL-COA HYDROLASE-LIKE PROTEIN 4, MITOCHONDRIAL"/>
    <property type="match status" value="1"/>
</dbReference>